<dbReference type="Proteomes" id="UP000005512">
    <property type="component" value="Unassembled WGS sequence"/>
</dbReference>
<evidence type="ECO:0008006" key="3">
    <source>
        <dbReference type="Google" id="ProtNLM"/>
    </source>
</evidence>
<dbReference type="eggNOG" id="COG4104">
    <property type="taxonomic scope" value="Bacteria"/>
</dbReference>
<evidence type="ECO:0000313" key="2">
    <source>
        <dbReference type="Proteomes" id="UP000005512"/>
    </source>
</evidence>
<dbReference type="CDD" id="cd14744">
    <property type="entry name" value="PAAR_CT_2"/>
    <property type="match status" value="1"/>
</dbReference>
<evidence type="ECO:0000313" key="1">
    <source>
        <dbReference type="EMBL" id="EFB72369.1"/>
    </source>
</evidence>
<dbReference type="STRING" id="500637.PROVRUST_06439"/>
<dbReference type="InterPro" id="IPR008727">
    <property type="entry name" value="PAAR_motif"/>
</dbReference>
<proteinExistence type="predicted"/>
<dbReference type="AlphaFoldDB" id="D1P2L4"/>
<organism evidence="1 2">
    <name type="scientific">Providencia rustigianii DSM 4541</name>
    <dbReference type="NCBI Taxonomy" id="500637"/>
    <lineage>
        <taxon>Bacteria</taxon>
        <taxon>Pseudomonadati</taxon>
        <taxon>Pseudomonadota</taxon>
        <taxon>Gammaproteobacteria</taxon>
        <taxon>Enterobacterales</taxon>
        <taxon>Morganellaceae</taxon>
        <taxon>Providencia</taxon>
    </lineage>
</organism>
<protein>
    <recommendedName>
        <fullName evidence="3">PAAR domain-containing protein</fullName>
    </recommendedName>
</protein>
<name>D1P2L4_9GAMM</name>
<dbReference type="Pfam" id="PF05488">
    <property type="entry name" value="PAAR_motif"/>
    <property type="match status" value="1"/>
</dbReference>
<gene>
    <name evidence="1" type="ORF">PROVRUST_06439</name>
</gene>
<dbReference type="EMBL" id="ABXV02000023">
    <property type="protein sequence ID" value="EFB72369.1"/>
    <property type="molecule type" value="Genomic_DNA"/>
</dbReference>
<accession>D1P2L4</accession>
<sequence>MDGRKIMAVGYFLRVGDKTTCGGQILTGDNTMQWYGVAGAREGDMVSCGEHSGRFYIIGGCNSVWDDGRKVAGTLESISSCPCHARFIHSIQDCYSDESRSASMESTSISPPAITNKICISCLMKAAESGQMLVVREG</sequence>
<reference evidence="1" key="1">
    <citation type="submission" date="2009-12" db="EMBL/GenBank/DDBJ databases">
        <authorList>
            <person name="Weinstock G."/>
            <person name="Sodergren E."/>
            <person name="Clifton S."/>
            <person name="Fulton L."/>
            <person name="Fulton B."/>
            <person name="Courtney L."/>
            <person name="Fronick C."/>
            <person name="Harrison M."/>
            <person name="Strong C."/>
            <person name="Farmer C."/>
            <person name="Delahaunty K."/>
            <person name="Markovic C."/>
            <person name="Hall O."/>
            <person name="Minx P."/>
            <person name="Tomlinson C."/>
            <person name="Mitreva M."/>
            <person name="Nelson J."/>
            <person name="Hou S."/>
            <person name="Wollam A."/>
            <person name="Pepin K.H."/>
            <person name="Johnson M."/>
            <person name="Bhonagiri V."/>
            <person name="Nash W.E."/>
            <person name="Warren W."/>
            <person name="Chinwalla A."/>
            <person name="Mardis E.R."/>
            <person name="Wilson R.K."/>
        </authorList>
    </citation>
    <scope>NUCLEOTIDE SEQUENCE [LARGE SCALE GENOMIC DNA]</scope>
    <source>
        <strain evidence="1">DSM 4541</strain>
    </source>
</reference>
<dbReference type="HOGENOM" id="CLU_132638_0_0_6"/>
<keyword evidence="2" id="KW-1185">Reference proteome</keyword>
<comment type="caution">
    <text evidence="1">The sequence shown here is derived from an EMBL/GenBank/DDBJ whole genome shotgun (WGS) entry which is preliminary data.</text>
</comment>